<keyword evidence="2" id="KW-1185">Reference proteome</keyword>
<accession>A0AAD5QLF3</accession>
<sequence>MLWARKRQDKLYIFVSFDRIQLHTESSYDQQGETLTVKRFLTQRCQIELKFGARTSPVEAAFLQGNRSVFGYQAQLIDEHDDLCRWEHLRQSGQNGVEDGRRITEIGKRVNDHMHNLRTRQLFVRVLIKHKAQVVNVLN</sequence>
<dbReference type="EMBL" id="JAHQIW010001825">
    <property type="protein sequence ID" value="KAJ1353724.1"/>
    <property type="molecule type" value="Genomic_DNA"/>
</dbReference>
<dbReference type="Proteomes" id="UP001196413">
    <property type="component" value="Unassembled WGS sequence"/>
</dbReference>
<organism evidence="1 2">
    <name type="scientific">Parelaphostrongylus tenuis</name>
    <name type="common">Meningeal worm</name>
    <dbReference type="NCBI Taxonomy" id="148309"/>
    <lineage>
        <taxon>Eukaryota</taxon>
        <taxon>Metazoa</taxon>
        <taxon>Ecdysozoa</taxon>
        <taxon>Nematoda</taxon>
        <taxon>Chromadorea</taxon>
        <taxon>Rhabditida</taxon>
        <taxon>Rhabditina</taxon>
        <taxon>Rhabditomorpha</taxon>
        <taxon>Strongyloidea</taxon>
        <taxon>Metastrongylidae</taxon>
        <taxon>Parelaphostrongylus</taxon>
    </lineage>
</organism>
<name>A0AAD5QLF3_PARTN</name>
<evidence type="ECO:0000313" key="2">
    <source>
        <dbReference type="Proteomes" id="UP001196413"/>
    </source>
</evidence>
<proteinExistence type="predicted"/>
<evidence type="ECO:0000313" key="1">
    <source>
        <dbReference type="EMBL" id="KAJ1353724.1"/>
    </source>
</evidence>
<dbReference type="AlphaFoldDB" id="A0AAD5QLF3"/>
<reference evidence="1" key="1">
    <citation type="submission" date="2021-06" db="EMBL/GenBank/DDBJ databases">
        <title>Parelaphostrongylus tenuis whole genome reference sequence.</title>
        <authorList>
            <person name="Garwood T.J."/>
            <person name="Larsen P.A."/>
            <person name="Fountain-Jones N.M."/>
            <person name="Garbe J.R."/>
            <person name="Macchietto M.G."/>
            <person name="Kania S.A."/>
            <person name="Gerhold R.W."/>
            <person name="Richards J.E."/>
            <person name="Wolf T.M."/>
        </authorList>
    </citation>
    <scope>NUCLEOTIDE SEQUENCE</scope>
    <source>
        <strain evidence="1">MNPRO001-30</strain>
        <tissue evidence="1">Meninges</tissue>
    </source>
</reference>
<protein>
    <submittedName>
        <fullName evidence="1">Uncharacterized protein</fullName>
    </submittedName>
</protein>
<gene>
    <name evidence="1" type="ORF">KIN20_010422</name>
</gene>
<comment type="caution">
    <text evidence="1">The sequence shown here is derived from an EMBL/GenBank/DDBJ whole genome shotgun (WGS) entry which is preliminary data.</text>
</comment>